<dbReference type="KEGG" id="rch:RUM_19540"/>
<keyword evidence="2 5" id="KW-0378">Hydrolase</keyword>
<keyword evidence="6" id="KW-1185">Reference proteome</keyword>
<dbReference type="SUPFAM" id="SSF56300">
    <property type="entry name" value="Metallo-dependent phosphatases"/>
    <property type="match status" value="1"/>
</dbReference>
<protein>
    <submittedName>
        <fullName evidence="5">Predicted phosphohydrolases</fullName>
    </submittedName>
</protein>
<dbReference type="RefSeq" id="WP_015558896.1">
    <property type="nucleotide sequence ID" value="NC_021039.1"/>
</dbReference>
<dbReference type="GO" id="GO:0016020">
    <property type="term" value="C:membrane"/>
    <property type="evidence" value="ECO:0007669"/>
    <property type="project" value="GOC"/>
</dbReference>
<dbReference type="InterPro" id="IPR051158">
    <property type="entry name" value="Metallophosphoesterase_sf"/>
</dbReference>
<keyword evidence="3" id="KW-0812">Transmembrane</keyword>
<dbReference type="Gene3D" id="3.60.21.10">
    <property type="match status" value="1"/>
</dbReference>
<dbReference type="InterPro" id="IPR004843">
    <property type="entry name" value="Calcineurin-like_PHP"/>
</dbReference>
<dbReference type="STRING" id="213810.RUM_19540"/>
<dbReference type="PANTHER" id="PTHR31302:SF31">
    <property type="entry name" value="PHOSPHODIESTERASE YAEI"/>
    <property type="match status" value="1"/>
</dbReference>
<dbReference type="BioCyc" id="RCHA213810:RUM_RS09485-MONOMER"/>
<dbReference type="GO" id="GO:0046872">
    <property type="term" value="F:metal ion binding"/>
    <property type="evidence" value="ECO:0007669"/>
    <property type="project" value="UniProtKB-KW"/>
</dbReference>
<dbReference type="GO" id="GO:0008758">
    <property type="term" value="F:UDP-2,3-diacylglucosamine hydrolase activity"/>
    <property type="evidence" value="ECO:0007669"/>
    <property type="project" value="TreeGrafter"/>
</dbReference>
<dbReference type="PATRIC" id="fig|213810.4.peg.1853"/>
<reference evidence="5" key="2">
    <citation type="submission" date="2010-03" db="EMBL/GenBank/DDBJ databases">
        <authorList>
            <person name="Pajon A."/>
        </authorList>
    </citation>
    <scope>NUCLEOTIDE SEQUENCE</scope>
    <source>
        <strain evidence="5">Type strain: 18P13</strain>
    </source>
</reference>
<dbReference type="CDD" id="cd07385">
    <property type="entry name" value="MPP_YkuE_C"/>
    <property type="match status" value="1"/>
</dbReference>
<reference evidence="5" key="1">
    <citation type="submission" date="2010-03" db="EMBL/GenBank/DDBJ databases">
        <title>The genome sequence of Ruminococcus sp. 18P13.</title>
        <authorList>
            <consortium name="metaHIT consortium -- http://www.metahit.eu/"/>
            <person name="Pajon A."/>
            <person name="Turner K."/>
            <person name="Parkhill J."/>
            <person name="Bernalier A."/>
        </authorList>
    </citation>
    <scope>NUCLEOTIDE SEQUENCE [LARGE SCALE GENOMIC DNA]</scope>
    <source>
        <strain evidence="5">Type strain: 18P13</strain>
    </source>
</reference>
<accession>D4LEE5</accession>
<name>D4LEE5_RUMC1</name>
<evidence type="ECO:0000256" key="3">
    <source>
        <dbReference type="SAM" id="Phobius"/>
    </source>
</evidence>
<evidence type="ECO:0000313" key="6">
    <source>
        <dbReference type="Proteomes" id="UP000007054"/>
    </source>
</evidence>
<dbReference type="AlphaFoldDB" id="D4LEE5"/>
<evidence type="ECO:0000256" key="2">
    <source>
        <dbReference type="ARBA" id="ARBA00022801"/>
    </source>
</evidence>
<keyword evidence="3" id="KW-1133">Transmembrane helix</keyword>
<sequence>MEEQSKKKRRKKRLVIGVAAVLLLSGYLYWQDNDLMQTEYTCNSPDVPAEFDGYRIVQVSDLHNKWCGKDQKRLIEAIREEQPDIIVLTGDIMDGNHPKVEPAARFCELAVKIAPVYFVPGNHEAMVKTEYRRALYDRMHACGVIFMIDRNVELSREEAAITLTGLESIRKADYFALKQISDAQTDFVVLLEHNPTDAKAFLQSDADLTLTGHTHGGQFRLPLIGGLYAPDQGILPEYDGGAFYDAGHMLIINRGVGNSGFPFRVGNRPEIVTVTLHRTEGGETT</sequence>
<dbReference type="Proteomes" id="UP000007054">
    <property type="component" value="Chromosome"/>
</dbReference>
<keyword evidence="3" id="KW-0472">Membrane</keyword>
<evidence type="ECO:0000313" key="5">
    <source>
        <dbReference type="EMBL" id="CBL17990.1"/>
    </source>
</evidence>
<evidence type="ECO:0000259" key="4">
    <source>
        <dbReference type="Pfam" id="PF00149"/>
    </source>
</evidence>
<proteinExistence type="predicted"/>
<dbReference type="PANTHER" id="PTHR31302">
    <property type="entry name" value="TRANSMEMBRANE PROTEIN WITH METALLOPHOSPHOESTERASE DOMAIN-RELATED"/>
    <property type="match status" value="1"/>
</dbReference>
<feature type="transmembrane region" description="Helical" evidence="3">
    <location>
        <begin position="12"/>
        <end position="30"/>
    </location>
</feature>
<organism evidence="5 6">
    <name type="scientific">Ruminococcus champanellensis (strain DSM 18848 / JCM 17042 / KCTC 15320 / 18P13)</name>
    <dbReference type="NCBI Taxonomy" id="213810"/>
    <lineage>
        <taxon>Bacteria</taxon>
        <taxon>Bacillati</taxon>
        <taxon>Bacillota</taxon>
        <taxon>Clostridia</taxon>
        <taxon>Eubacteriales</taxon>
        <taxon>Oscillospiraceae</taxon>
        <taxon>Ruminococcus</taxon>
    </lineage>
</organism>
<dbReference type="EMBL" id="FP929052">
    <property type="protein sequence ID" value="CBL17990.1"/>
    <property type="molecule type" value="Genomic_DNA"/>
</dbReference>
<evidence type="ECO:0000256" key="1">
    <source>
        <dbReference type="ARBA" id="ARBA00022723"/>
    </source>
</evidence>
<gene>
    <name evidence="5" type="ordered locus">RUM_19540</name>
</gene>
<dbReference type="HOGENOM" id="CLU_025443_1_0_9"/>
<dbReference type="GO" id="GO:0009245">
    <property type="term" value="P:lipid A biosynthetic process"/>
    <property type="evidence" value="ECO:0007669"/>
    <property type="project" value="TreeGrafter"/>
</dbReference>
<dbReference type="InterPro" id="IPR029052">
    <property type="entry name" value="Metallo-depent_PP-like"/>
</dbReference>
<keyword evidence="1" id="KW-0479">Metal-binding</keyword>
<dbReference type="GeneID" id="83156624"/>
<feature type="domain" description="Calcineurin-like phosphoesterase" evidence="4">
    <location>
        <begin position="55"/>
        <end position="216"/>
    </location>
</feature>
<dbReference type="Pfam" id="PF00149">
    <property type="entry name" value="Metallophos"/>
    <property type="match status" value="1"/>
</dbReference>